<comment type="function">
    <text evidence="1">Reversibly catalyzes the transfer of the carbamoyl group from carbamoyl phosphate (CP) to the N(epsilon) atom of ornithine (ORN) to produce L-citrulline.</text>
</comment>
<dbReference type="Pfam" id="PF02729">
    <property type="entry name" value="OTCace_N"/>
    <property type="match status" value="1"/>
</dbReference>
<dbReference type="EC" id="2.1.3.2" evidence="4 9"/>
<evidence type="ECO:0000313" key="13">
    <source>
        <dbReference type="EMBL" id="RYB03448.1"/>
    </source>
</evidence>
<evidence type="ECO:0000256" key="6">
    <source>
        <dbReference type="ARBA" id="ARBA00022975"/>
    </source>
</evidence>
<dbReference type="PANTHER" id="PTHR45753">
    <property type="entry name" value="ORNITHINE CARBAMOYLTRANSFERASE, MITOCHONDRIAL"/>
    <property type="match status" value="1"/>
</dbReference>
<dbReference type="NCBIfam" id="TIGR00670">
    <property type="entry name" value="asp_carb_tr"/>
    <property type="match status" value="1"/>
</dbReference>
<dbReference type="AlphaFoldDB" id="A0A4Q2R9F0"/>
<dbReference type="PANTHER" id="PTHR45753:SF6">
    <property type="entry name" value="ASPARTATE CARBAMOYLTRANSFERASE"/>
    <property type="match status" value="1"/>
</dbReference>
<comment type="catalytic activity">
    <reaction evidence="8">
        <text>carbamoyl phosphate + L-aspartate = N-carbamoyl-L-aspartate + phosphate + H(+)</text>
        <dbReference type="Rhea" id="RHEA:20013"/>
        <dbReference type="ChEBI" id="CHEBI:15378"/>
        <dbReference type="ChEBI" id="CHEBI:29991"/>
        <dbReference type="ChEBI" id="CHEBI:32814"/>
        <dbReference type="ChEBI" id="CHEBI:43474"/>
        <dbReference type="ChEBI" id="CHEBI:58228"/>
        <dbReference type="EC" id="2.1.3.2"/>
    </reaction>
</comment>
<dbReference type="GO" id="GO:0004070">
    <property type="term" value="F:aspartate carbamoyltransferase activity"/>
    <property type="evidence" value="ECO:0007669"/>
    <property type="project" value="UniProtKB-UniRule"/>
</dbReference>
<proteinExistence type="inferred from homology"/>
<comment type="caution">
    <text evidence="13">The sequence shown here is derived from an EMBL/GenBank/DDBJ whole genome shotgun (WGS) entry which is preliminary data.</text>
</comment>
<feature type="domain" description="Aspartate/ornithine carbamoyltransferase Asp/Orn-binding" evidence="11">
    <location>
        <begin position="158"/>
        <end position="307"/>
    </location>
</feature>
<dbReference type="OrthoDB" id="9774690at2"/>
<dbReference type="FunFam" id="3.40.50.1370:FF:000002">
    <property type="entry name" value="Aspartate carbamoyltransferase 2"/>
    <property type="match status" value="1"/>
</dbReference>
<dbReference type="InterPro" id="IPR006132">
    <property type="entry name" value="Asp/Orn_carbamoyltranf_P-bd"/>
</dbReference>
<dbReference type="GO" id="GO:0006520">
    <property type="term" value="P:amino acid metabolic process"/>
    <property type="evidence" value="ECO:0007669"/>
    <property type="project" value="InterPro"/>
</dbReference>
<dbReference type="SUPFAM" id="SSF53671">
    <property type="entry name" value="Aspartate/ornithine carbamoyltransferase"/>
    <property type="match status" value="1"/>
</dbReference>
<dbReference type="PRINTS" id="PR00101">
    <property type="entry name" value="ATCASE"/>
</dbReference>
<evidence type="ECO:0000313" key="14">
    <source>
        <dbReference type="Proteomes" id="UP000289411"/>
    </source>
</evidence>
<dbReference type="PRINTS" id="PR00100">
    <property type="entry name" value="AOTCASE"/>
</dbReference>
<dbReference type="Proteomes" id="UP000289411">
    <property type="component" value="Unassembled WGS sequence"/>
</dbReference>
<organism evidence="13 14">
    <name type="scientific">Lichenibacterium ramalinae</name>
    <dbReference type="NCBI Taxonomy" id="2316527"/>
    <lineage>
        <taxon>Bacteria</taxon>
        <taxon>Pseudomonadati</taxon>
        <taxon>Pseudomonadota</taxon>
        <taxon>Alphaproteobacteria</taxon>
        <taxon>Hyphomicrobiales</taxon>
        <taxon>Lichenihabitantaceae</taxon>
        <taxon>Lichenibacterium</taxon>
    </lineage>
</organism>
<dbReference type="InterPro" id="IPR002082">
    <property type="entry name" value="Asp_carbamoyltransf"/>
</dbReference>
<dbReference type="InterPro" id="IPR006130">
    <property type="entry name" value="Asp/Orn_carbamoylTrfase"/>
</dbReference>
<keyword evidence="14" id="KW-1185">Reference proteome</keyword>
<dbReference type="GO" id="GO:0044205">
    <property type="term" value="P:'de novo' UMP biosynthetic process"/>
    <property type="evidence" value="ECO:0007669"/>
    <property type="project" value="UniProtKB-UniPathway"/>
</dbReference>
<evidence type="ECO:0000256" key="8">
    <source>
        <dbReference type="ARBA" id="ARBA00048859"/>
    </source>
</evidence>
<evidence type="ECO:0000259" key="12">
    <source>
        <dbReference type="Pfam" id="PF02729"/>
    </source>
</evidence>
<evidence type="ECO:0000256" key="10">
    <source>
        <dbReference type="RuleBase" id="RU003634"/>
    </source>
</evidence>
<dbReference type="GO" id="GO:0016597">
    <property type="term" value="F:amino acid binding"/>
    <property type="evidence" value="ECO:0007669"/>
    <property type="project" value="InterPro"/>
</dbReference>
<evidence type="ECO:0000256" key="4">
    <source>
        <dbReference type="ARBA" id="ARBA00013008"/>
    </source>
</evidence>
<dbReference type="EMBL" id="QYBC01000014">
    <property type="protein sequence ID" value="RYB03448.1"/>
    <property type="molecule type" value="Genomic_DNA"/>
</dbReference>
<comment type="function">
    <text evidence="7">Catalyzes the condensation of carbamoyl phosphate and aspartate to form carbamoyl aspartate and inorganic phosphate, the committed step in the de novo pyrimidine nucleotide biosynthesis pathway.</text>
</comment>
<comment type="similarity">
    <text evidence="3">Belongs to the aspartate/ornithine carbamoyltransferase superfamily. ATCase family.</text>
</comment>
<reference evidence="13 14" key="1">
    <citation type="submission" date="2018-09" db="EMBL/GenBank/DDBJ databases">
        <authorList>
            <person name="Grouzdev D.S."/>
            <person name="Krutkina M.S."/>
        </authorList>
    </citation>
    <scope>NUCLEOTIDE SEQUENCE [LARGE SCALE GENOMIC DNA]</scope>
    <source>
        <strain evidence="13 14">RmlP001</strain>
    </source>
</reference>
<dbReference type="GO" id="GO:0006207">
    <property type="term" value="P:'de novo' pyrimidine nucleobase biosynthetic process"/>
    <property type="evidence" value="ECO:0007669"/>
    <property type="project" value="InterPro"/>
</dbReference>
<protein>
    <recommendedName>
        <fullName evidence="4 9">Aspartate carbamoyltransferase</fullName>
        <ecNumber evidence="4 9">2.1.3.2</ecNumber>
    </recommendedName>
</protein>
<evidence type="ECO:0000256" key="2">
    <source>
        <dbReference type="ARBA" id="ARBA00004852"/>
    </source>
</evidence>
<gene>
    <name evidence="13" type="primary">pyrB</name>
    <name evidence="13" type="ORF">D3272_16960</name>
</gene>
<dbReference type="InterPro" id="IPR036901">
    <property type="entry name" value="Asp/Orn_carbamoylTrfase_sf"/>
</dbReference>
<feature type="domain" description="Aspartate/ornithine carbamoyltransferase carbamoyl-P binding" evidence="12">
    <location>
        <begin position="7"/>
        <end position="150"/>
    </location>
</feature>
<dbReference type="InterPro" id="IPR006131">
    <property type="entry name" value="Asp_carbamoyltransf_Asp/Orn-bd"/>
</dbReference>
<keyword evidence="5 10" id="KW-0808">Transferase</keyword>
<comment type="pathway">
    <text evidence="2">Pyrimidine metabolism; UMP biosynthesis via de novo pathway; (S)-dihydroorotate from bicarbonate: step 2/3.</text>
</comment>
<evidence type="ECO:0000256" key="5">
    <source>
        <dbReference type="ARBA" id="ARBA00022679"/>
    </source>
</evidence>
<dbReference type="Pfam" id="PF00185">
    <property type="entry name" value="OTCace"/>
    <property type="match status" value="1"/>
</dbReference>
<sequence>MSLKGRSILDAGIFTPDVFAELAERTTRLLDARPEPIFRDEVVAMLFYQPSTRTRMSFQLAAIRLGAQVIYTEDAGQFSSAAKGEILEDTTRIVAGYRPKALVLRHHDEDAPVVVDRNMQRLGFAMPVFNAGSGAGEHPTQAALDLYTIQRELGRTSDVEVAFVGDCRYSRTVRSLVTLLARCPGAKVHFVSVPELRVGADVRDTLDRAGVPYTETDDWEDLVPTVDILYMTRPQKEWFTDEAMFQTVKDRFVLDLPTARRMKPGARILHPLPRNEEIALAVDPLPQAAYFRQADYGPPLRTALFQMVCG</sequence>
<evidence type="ECO:0000256" key="3">
    <source>
        <dbReference type="ARBA" id="ARBA00008896"/>
    </source>
</evidence>
<accession>A0A4Q2R9F0</accession>
<keyword evidence="6" id="KW-0665">Pyrimidine biosynthesis</keyword>
<evidence type="ECO:0000256" key="1">
    <source>
        <dbReference type="ARBA" id="ARBA00003822"/>
    </source>
</evidence>
<evidence type="ECO:0000256" key="7">
    <source>
        <dbReference type="ARBA" id="ARBA00043884"/>
    </source>
</evidence>
<reference evidence="13 14" key="2">
    <citation type="submission" date="2019-02" db="EMBL/GenBank/DDBJ databases">
        <title>'Lichenibacterium ramalinii' gen. nov. sp. nov., 'Lichenibacterium minor' gen. nov. sp. nov.</title>
        <authorList>
            <person name="Pankratov T."/>
        </authorList>
    </citation>
    <scope>NUCLEOTIDE SEQUENCE [LARGE SCALE GENOMIC DNA]</scope>
    <source>
        <strain evidence="13 14">RmlP001</strain>
    </source>
</reference>
<evidence type="ECO:0000256" key="9">
    <source>
        <dbReference type="NCBIfam" id="TIGR00670"/>
    </source>
</evidence>
<name>A0A4Q2R9F0_9HYPH</name>
<evidence type="ECO:0000259" key="11">
    <source>
        <dbReference type="Pfam" id="PF00185"/>
    </source>
</evidence>
<dbReference type="UniPathway" id="UPA00070">
    <property type="reaction ID" value="UER00116"/>
</dbReference>
<dbReference type="Gene3D" id="3.40.50.1370">
    <property type="entry name" value="Aspartate/ornithine carbamoyltransferase"/>
    <property type="match status" value="2"/>
</dbReference>
<dbReference type="RefSeq" id="WP_129220402.1">
    <property type="nucleotide sequence ID" value="NZ_QYBC01000014.1"/>
</dbReference>